<organism evidence="2 3">
    <name type="scientific">Paraburkholderia lycopersici</name>
    <dbReference type="NCBI Taxonomy" id="416944"/>
    <lineage>
        <taxon>Bacteria</taxon>
        <taxon>Pseudomonadati</taxon>
        <taxon>Pseudomonadota</taxon>
        <taxon>Betaproteobacteria</taxon>
        <taxon>Burkholderiales</taxon>
        <taxon>Burkholderiaceae</taxon>
        <taxon>Paraburkholderia</taxon>
    </lineage>
</organism>
<protein>
    <submittedName>
        <fullName evidence="2">Uncharacterized protein</fullName>
    </submittedName>
</protein>
<sequence length="226" mass="24256">MQAWLAALATVRRLPRLVVSVVVSFVLVMVIAGSLNTLSVLDSIEIGLGLRVLRSIALSAVIAPLFVGVTRLFLLGEGDDRYVWSWRPEVPAVFGWTVLSDLLSSTGQLVFPVARIIYTSPSTAQITSSIAGLAGGCLAIRLAFLAPSAALDPSATTLARSWEISRGRFWYLSTSCLLASAPMLILYLLAVFERGSAIAAHVSIAIASFVGICMNVLLFDRFRGRN</sequence>
<feature type="transmembrane region" description="Helical" evidence="1">
    <location>
        <begin position="53"/>
        <end position="74"/>
    </location>
</feature>
<feature type="transmembrane region" description="Helical" evidence="1">
    <location>
        <begin position="197"/>
        <end position="219"/>
    </location>
</feature>
<feature type="transmembrane region" description="Helical" evidence="1">
    <location>
        <begin position="169"/>
        <end position="190"/>
    </location>
</feature>
<dbReference type="AlphaFoldDB" id="A0A1G7D300"/>
<evidence type="ECO:0000313" key="2">
    <source>
        <dbReference type="EMBL" id="SDE46054.1"/>
    </source>
</evidence>
<dbReference type="EMBL" id="FMYQ01000052">
    <property type="protein sequence ID" value="SDE46054.1"/>
    <property type="molecule type" value="Genomic_DNA"/>
</dbReference>
<keyword evidence="1" id="KW-0812">Transmembrane</keyword>
<name>A0A1G7D300_9BURK</name>
<reference evidence="3" key="1">
    <citation type="submission" date="2016-09" db="EMBL/GenBank/DDBJ databases">
        <authorList>
            <person name="Varghese N."/>
            <person name="Submissions S."/>
        </authorList>
    </citation>
    <scope>NUCLEOTIDE SEQUENCE [LARGE SCALE GENOMIC DNA]</scope>
    <source>
        <strain evidence="3">TNe-862</strain>
    </source>
</reference>
<dbReference type="Proteomes" id="UP000198908">
    <property type="component" value="Unassembled WGS sequence"/>
</dbReference>
<keyword evidence="1" id="KW-0472">Membrane</keyword>
<keyword evidence="1" id="KW-1133">Transmembrane helix</keyword>
<proteinExistence type="predicted"/>
<keyword evidence="3" id="KW-1185">Reference proteome</keyword>
<evidence type="ECO:0000256" key="1">
    <source>
        <dbReference type="SAM" id="Phobius"/>
    </source>
</evidence>
<accession>A0A1G7D300</accession>
<gene>
    <name evidence="2" type="ORF">SAMN05421548_1521</name>
</gene>
<feature type="transmembrane region" description="Helical" evidence="1">
    <location>
        <begin position="17"/>
        <end position="41"/>
    </location>
</feature>
<evidence type="ECO:0000313" key="3">
    <source>
        <dbReference type="Proteomes" id="UP000198908"/>
    </source>
</evidence>